<reference evidence="2" key="1">
    <citation type="journal article" date="2021" name="Genome Biol. Evol.">
        <title>The assembled and annotated genome of the fairy-ring fungus Marasmius oreades.</title>
        <authorList>
            <person name="Hiltunen M."/>
            <person name="Ament-Velasquez S.L."/>
            <person name="Johannesson H."/>
        </authorList>
    </citation>
    <scope>NUCLEOTIDE SEQUENCE</scope>
    <source>
        <strain evidence="2">03SP1</strain>
    </source>
</reference>
<dbReference type="GeneID" id="66080026"/>
<organism evidence="2 3">
    <name type="scientific">Marasmius oreades</name>
    <name type="common">fairy-ring Marasmius</name>
    <dbReference type="NCBI Taxonomy" id="181124"/>
    <lineage>
        <taxon>Eukaryota</taxon>
        <taxon>Fungi</taxon>
        <taxon>Dikarya</taxon>
        <taxon>Basidiomycota</taxon>
        <taxon>Agaricomycotina</taxon>
        <taxon>Agaricomycetes</taxon>
        <taxon>Agaricomycetidae</taxon>
        <taxon>Agaricales</taxon>
        <taxon>Marasmiineae</taxon>
        <taxon>Marasmiaceae</taxon>
        <taxon>Marasmius</taxon>
    </lineage>
</organism>
<accession>A0A9P7UP11</accession>
<dbReference type="PANTHER" id="PTHR33266">
    <property type="entry name" value="CHROMOSOME 15, WHOLE GENOME SHOTGUN SEQUENCE"/>
    <property type="match status" value="1"/>
</dbReference>
<feature type="region of interest" description="Disordered" evidence="1">
    <location>
        <begin position="1"/>
        <end position="46"/>
    </location>
</feature>
<name>A0A9P7UP11_9AGAR</name>
<evidence type="ECO:0000313" key="2">
    <source>
        <dbReference type="EMBL" id="KAG7089252.1"/>
    </source>
</evidence>
<keyword evidence="3" id="KW-1185">Reference proteome</keyword>
<dbReference type="AlphaFoldDB" id="A0A9P7UP11"/>
<evidence type="ECO:0000256" key="1">
    <source>
        <dbReference type="SAM" id="MobiDB-lite"/>
    </source>
</evidence>
<dbReference type="RefSeq" id="XP_043005722.1">
    <property type="nucleotide sequence ID" value="XM_043155938.1"/>
</dbReference>
<dbReference type="OrthoDB" id="3270019at2759"/>
<evidence type="ECO:0000313" key="3">
    <source>
        <dbReference type="Proteomes" id="UP001049176"/>
    </source>
</evidence>
<dbReference type="PANTHER" id="PTHR33266:SF1">
    <property type="entry name" value="F-BOX DOMAIN-CONTAINING PROTEIN"/>
    <property type="match status" value="1"/>
</dbReference>
<dbReference type="EMBL" id="CM032187">
    <property type="protein sequence ID" value="KAG7089252.1"/>
    <property type="molecule type" value="Genomic_DNA"/>
</dbReference>
<sequence>MEHKRKAQGEGQVKGQDKAGDVDDGTSTSNEQPPPKRARPTSVPSELPDVNGIILTEFVERYLPKTCSNDADKVYILYKLVNELCGNSRWKNVLNLKFTDLRYCENAVTNDAELGNIVGDCFKTSDWKALFEDPRLRRRLSSSGDITKYFKEAFETDYCTPRPDILLRIMDTYNIHTEYYNRSFPVVQSSGMGKSRLMDHSATLRFTIPFVIHEEMDFGAETYPPFDHQVREFLTTGFEYDVDTVTRPLVFLQALFSETVAELQSYKKGTPQEIAGKWYEWMKDGSTVDSVGTNRTMFYDRVVEKARELKRSKPANHQELLKRRAEALITVVKSFVNRLEELYDRRAEFSAIVYFDEAHTLFSTSNGPHNRTPYYALMRVLHIISNERIFFVFLSTDPILIRSTDFKPPTVAKAAWYPSIRVQKSNELIPPFFELPFNAFCRGFTTQAKEEGKLTLVGVCELGQMAKFGRSMWYAYCQSLPKAEKGKTIDLAVTKLRGGASESSSGHHADLAALDLRVHIEFDGLQRLSRTTQDELVKSHMRCVCNIPGDREYVETAYLSEPVLSEAAGRILNSDVSIVDKAPDILEDALKTGLLAQEERRQLVARTLLTVAHDEAAKLDSSSTFELLYHRPIRLVVFLEKLLAPEIWESVRHATPVHAYKDDPELEVAFANTWLNFSHFVRLGDPELFNLQFASELLKRGAAMQTYNQQNQDVGIPLHNGDPTSMISLERTSMAQIKVLNIPQRIAVSPNPSLIGECHDDLPILSVSMQLGVEKFGVEIMTTQIDTDTPSANTPSSASTAPVDIERRHYSIVLYGCTADTYSCVGNHESKYQKLLQKPNCFDDYSRRHNPDLLDAVRKLASELNDIVWRN</sequence>
<comment type="caution">
    <text evidence="2">The sequence shown here is derived from an EMBL/GenBank/DDBJ whole genome shotgun (WGS) entry which is preliminary data.</text>
</comment>
<gene>
    <name evidence="2" type="ORF">E1B28_010951</name>
</gene>
<protein>
    <submittedName>
        <fullName evidence="2">Uncharacterized protein</fullName>
    </submittedName>
</protein>
<proteinExistence type="predicted"/>
<dbReference type="KEGG" id="more:E1B28_010951"/>
<dbReference type="Proteomes" id="UP001049176">
    <property type="component" value="Chromosome 7"/>
</dbReference>